<organism evidence="1 2">
    <name type="scientific">Lentithecium fluviatile CBS 122367</name>
    <dbReference type="NCBI Taxonomy" id="1168545"/>
    <lineage>
        <taxon>Eukaryota</taxon>
        <taxon>Fungi</taxon>
        <taxon>Dikarya</taxon>
        <taxon>Ascomycota</taxon>
        <taxon>Pezizomycotina</taxon>
        <taxon>Dothideomycetes</taxon>
        <taxon>Pleosporomycetidae</taxon>
        <taxon>Pleosporales</taxon>
        <taxon>Massarineae</taxon>
        <taxon>Lentitheciaceae</taxon>
        <taxon>Lentithecium</taxon>
    </lineage>
</organism>
<dbReference type="Proteomes" id="UP000799291">
    <property type="component" value="Unassembled WGS sequence"/>
</dbReference>
<dbReference type="OrthoDB" id="5397846at2759"/>
<reference evidence="1" key="1">
    <citation type="journal article" date="2020" name="Stud. Mycol.">
        <title>101 Dothideomycetes genomes: a test case for predicting lifestyles and emergence of pathogens.</title>
        <authorList>
            <person name="Haridas S."/>
            <person name="Albert R."/>
            <person name="Binder M."/>
            <person name="Bloem J."/>
            <person name="Labutti K."/>
            <person name="Salamov A."/>
            <person name="Andreopoulos B."/>
            <person name="Baker S."/>
            <person name="Barry K."/>
            <person name="Bills G."/>
            <person name="Bluhm B."/>
            <person name="Cannon C."/>
            <person name="Castanera R."/>
            <person name="Culley D."/>
            <person name="Daum C."/>
            <person name="Ezra D."/>
            <person name="Gonzalez J."/>
            <person name="Henrissat B."/>
            <person name="Kuo A."/>
            <person name="Liang C."/>
            <person name="Lipzen A."/>
            <person name="Lutzoni F."/>
            <person name="Magnuson J."/>
            <person name="Mondo S."/>
            <person name="Nolan M."/>
            <person name="Ohm R."/>
            <person name="Pangilinan J."/>
            <person name="Park H.-J."/>
            <person name="Ramirez L."/>
            <person name="Alfaro M."/>
            <person name="Sun H."/>
            <person name="Tritt A."/>
            <person name="Yoshinaga Y."/>
            <person name="Zwiers L.-H."/>
            <person name="Turgeon B."/>
            <person name="Goodwin S."/>
            <person name="Spatafora J."/>
            <person name="Crous P."/>
            <person name="Grigoriev I."/>
        </authorList>
    </citation>
    <scope>NUCLEOTIDE SEQUENCE</scope>
    <source>
        <strain evidence="1">CBS 122367</strain>
    </source>
</reference>
<name>A0A6G1IKF5_9PLEO</name>
<sequence length="214" mass="25073">MQTWRSLLLTFRWCIYNEGSPAQKQRDFVPLEGDMDVLPPFLETGILRACRQSFEESIHVMYTRNVFAVIVKASPGLEDVRFRFGGYLDFSRIKRLRLEMQFRANKEDEEFPSHHYKGSRFCSYSTRSTFPFAFMPRLQSIQVYVTFANGFMPHTAMKLAEEFARCWRECLRFADPLRDLIRAVPARVDVEWGLTGEQKERGDFGGQAVVIRRC</sequence>
<protein>
    <submittedName>
        <fullName evidence="1">Uncharacterized protein</fullName>
    </submittedName>
</protein>
<accession>A0A6G1IKF5</accession>
<evidence type="ECO:0000313" key="2">
    <source>
        <dbReference type="Proteomes" id="UP000799291"/>
    </source>
</evidence>
<proteinExistence type="predicted"/>
<dbReference type="AlphaFoldDB" id="A0A6G1IKF5"/>
<evidence type="ECO:0000313" key="1">
    <source>
        <dbReference type="EMBL" id="KAF2678369.1"/>
    </source>
</evidence>
<gene>
    <name evidence="1" type="ORF">K458DRAFT_394914</name>
</gene>
<keyword evidence="2" id="KW-1185">Reference proteome</keyword>
<dbReference type="EMBL" id="MU005612">
    <property type="protein sequence ID" value="KAF2678369.1"/>
    <property type="molecule type" value="Genomic_DNA"/>
</dbReference>